<feature type="region of interest" description="Disordered" evidence="7">
    <location>
        <begin position="34"/>
        <end position="64"/>
    </location>
</feature>
<comment type="caution">
    <text evidence="8">The sequence shown here is derived from an EMBL/GenBank/DDBJ whole genome shotgun (WGS) entry which is preliminary data.</text>
</comment>
<keyword evidence="5" id="KW-0687">Ribonucleoprotein</keyword>
<feature type="compositionally biased region" description="Polar residues" evidence="7">
    <location>
        <begin position="34"/>
        <end position="45"/>
    </location>
</feature>
<comment type="subcellular location">
    <subcellularLocation>
        <location evidence="1">Mitochondrion</location>
    </subcellularLocation>
</comment>
<evidence type="ECO:0000256" key="5">
    <source>
        <dbReference type="ARBA" id="ARBA00023274"/>
    </source>
</evidence>
<evidence type="ECO:0000256" key="6">
    <source>
        <dbReference type="ARBA" id="ARBA00035191"/>
    </source>
</evidence>
<reference evidence="8 9" key="1">
    <citation type="submission" date="2019-10" db="EMBL/GenBank/DDBJ databases">
        <authorList>
            <person name="Palmer J.M."/>
        </authorList>
    </citation>
    <scope>NUCLEOTIDE SEQUENCE [LARGE SCALE GENOMIC DNA]</scope>
    <source>
        <strain evidence="8 9">TWF694</strain>
    </source>
</reference>
<dbReference type="PANTHER" id="PTHR13477">
    <property type="entry name" value="MITOCHONDRIAL 39S RIBOSOMAL PROTEIN L49"/>
    <property type="match status" value="1"/>
</dbReference>
<organism evidence="8 9">
    <name type="scientific">Orbilia ellipsospora</name>
    <dbReference type="NCBI Taxonomy" id="2528407"/>
    <lineage>
        <taxon>Eukaryota</taxon>
        <taxon>Fungi</taxon>
        <taxon>Dikarya</taxon>
        <taxon>Ascomycota</taxon>
        <taxon>Pezizomycotina</taxon>
        <taxon>Orbiliomycetes</taxon>
        <taxon>Orbiliales</taxon>
        <taxon>Orbiliaceae</taxon>
        <taxon>Orbilia</taxon>
    </lineage>
</organism>
<dbReference type="Gene3D" id="3.30.780.10">
    <property type="entry name" value="SUI1-like domain"/>
    <property type="match status" value="1"/>
</dbReference>
<evidence type="ECO:0000313" key="9">
    <source>
        <dbReference type="Proteomes" id="UP001365542"/>
    </source>
</evidence>
<keyword evidence="4" id="KW-0496">Mitochondrion</keyword>
<evidence type="ECO:0000256" key="7">
    <source>
        <dbReference type="SAM" id="MobiDB-lite"/>
    </source>
</evidence>
<dbReference type="InterPro" id="IPR007740">
    <property type="entry name" value="Ribosomal_mL49"/>
</dbReference>
<dbReference type="GO" id="GO:0005762">
    <property type="term" value="C:mitochondrial large ribosomal subunit"/>
    <property type="evidence" value="ECO:0007669"/>
    <property type="project" value="TreeGrafter"/>
</dbReference>
<dbReference type="Proteomes" id="UP001365542">
    <property type="component" value="Unassembled WGS sequence"/>
</dbReference>
<dbReference type="Pfam" id="PF05046">
    <property type="entry name" value="Img2"/>
    <property type="match status" value="1"/>
</dbReference>
<keyword evidence="9" id="KW-1185">Reference proteome</keyword>
<dbReference type="PANTHER" id="PTHR13477:SF0">
    <property type="entry name" value="LARGE RIBOSOMAL SUBUNIT PROTEIN ML49"/>
    <property type="match status" value="1"/>
</dbReference>
<dbReference type="GO" id="GO:0003735">
    <property type="term" value="F:structural constituent of ribosome"/>
    <property type="evidence" value="ECO:0007669"/>
    <property type="project" value="InterPro"/>
</dbReference>
<accession>A0AAV9X4X3</accession>
<feature type="compositionally biased region" description="Polar residues" evidence="7">
    <location>
        <begin position="53"/>
        <end position="62"/>
    </location>
</feature>
<name>A0AAV9X4X3_9PEZI</name>
<evidence type="ECO:0000256" key="2">
    <source>
        <dbReference type="ARBA" id="ARBA00005677"/>
    </source>
</evidence>
<evidence type="ECO:0000313" key="8">
    <source>
        <dbReference type="EMBL" id="KAK6533630.1"/>
    </source>
</evidence>
<dbReference type="GO" id="GO:0006412">
    <property type="term" value="P:translation"/>
    <property type="evidence" value="ECO:0007669"/>
    <property type="project" value="InterPro"/>
</dbReference>
<gene>
    <name evidence="8" type="ORF">TWF694_002565</name>
</gene>
<dbReference type="AlphaFoldDB" id="A0AAV9X4X3"/>
<keyword evidence="3" id="KW-0689">Ribosomal protein</keyword>
<evidence type="ECO:0000256" key="1">
    <source>
        <dbReference type="ARBA" id="ARBA00004173"/>
    </source>
</evidence>
<protein>
    <recommendedName>
        <fullName evidence="6">Large ribosomal subunit protein mL49</fullName>
    </recommendedName>
</protein>
<comment type="similarity">
    <text evidence="2">Belongs to the mitochondrion-specific ribosomal protein mL49 family.</text>
</comment>
<evidence type="ECO:0000256" key="4">
    <source>
        <dbReference type="ARBA" id="ARBA00023128"/>
    </source>
</evidence>
<sequence length="201" mass="22754">MNALRLPRLWVSPFARSYHSSPHRALSLSQSLLTTGETPSETAPNENEIPPQESRNSTSLQDNPILKKAQNLPYSIIRTKSGNLPIYQGHTKSGPTGTITIRKLVGDRNALANDLSAHLAITRDRIRILEPTGHIEVKTKTIDEIVQYFEDRQLGHWFKSEEGSEQRRNSQALSEALETKAIARKHQRFAEAKERRKNRGK</sequence>
<evidence type="ECO:0000256" key="3">
    <source>
        <dbReference type="ARBA" id="ARBA00022980"/>
    </source>
</evidence>
<proteinExistence type="inferred from homology"/>
<dbReference type="EMBL" id="JAVHJO010000011">
    <property type="protein sequence ID" value="KAK6533630.1"/>
    <property type="molecule type" value="Genomic_DNA"/>
</dbReference>